<feature type="transmembrane region" description="Helical" evidence="1">
    <location>
        <begin position="408"/>
        <end position="426"/>
    </location>
</feature>
<gene>
    <name evidence="2" type="ORF">EYM_06560</name>
</gene>
<proteinExistence type="predicted"/>
<evidence type="ECO:0000313" key="2">
    <source>
        <dbReference type="EMBL" id="ALU12699.1"/>
    </source>
</evidence>
<keyword evidence="1" id="KW-1133">Transmembrane helix</keyword>
<feature type="transmembrane region" description="Helical" evidence="1">
    <location>
        <begin position="323"/>
        <end position="348"/>
    </location>
</feature>
<accession>A0A0U3E448</accession>
<feature type="transmembrane region" description="Helical" evidence="1">
    <location>
        <begin position="188"/>
        <end position="208"/>
    </location>
</feature>
<protein>
    <submittedName>
        <fullName evidence="2">Uncharacterized protein</fullName>
    </submittedName>
</protein>
<name>A0A0U3E448_9CREN</name>
<feature type="transmembrane region" description="Helical" evidence="1">
    <location>
        <begin position="228"/>
        <end position="247"/>
    </location>
</feature>
<dbReference type="RefSeq" id="WP_075050224.1">
    <property type="nucleotide sequence ID" value="NZ_CP006867.1"/>
</dbReference>
<dbReference type="STRING" id="940295.EYM_06560"/>
<keyword evidence="1" id="KW-0812">Transmembrane</keyword>
<dbReference type="EMBL" id="CP006867">
    <property type="protein sequence ID" value="ALU12699.1"/>
    <property type="molecule type" value="Genomic_DNA"/>
</dbReference>
<feature type="transmembrane region" description="Helical" evidence="1">
    <location>
        <begin position="368"/>
        <end position="396"/>
    </location>
</feature>
<dbReference type="AlphaFoldDB" id="A0A0U3E448"/>
<evidence type="ECO:0000256" key="1">
    <source>
        <dbReference type="SAM" id="Phobius"/>
    </source>
</evidence>
<dbReference type="GeneID" id="30680687"/>
<feature type="transmembrane region" description="Helical" evidence="1">
    <location>
        <begin position="259"/>
        <end position="278"/>
    </location>
</feature>
<dbReference type="KEGG" id="iis:EYM_06560"/>
<keyword evidence="3" id="KW-1185">Reference proteome</keyword>
<evidence type="ECO:0000313" key="3">
    <source>
        <dbReference type="Proteomes" id="UP000060778"/>
    </source>
</evidence>
<sequence length="631" mass="71368">MIIEALLYLLPISLTSHHYDFTVFFRATALLLNFTNPYNVDPSTPWIYSNPVTYPQWYAYPPFALLVWGALSLPLKTLGMLNLTTFRVIEKIVLVAAVFWMARRLEEIKSGSRNFILLNPLVWFTASVHGMPDVLASSLLVEALYRMRIGDGFYWIPLALSLSTKQTSWIALPAFVGMWIRERRFRDLILTTLLFASLNLPFLSEGYVSNVLSMHNERPPASLGYTGIPLLIIAGDVATFHIANIVAPCFGKPLPKNGIGYYVLSVTFSLFVIASLIKSLRGKFGSALALSALAFILFSKVISPQNLVIPLILLMIYGVDFKWLVLPSVFATFVDLVFGTAYGPLGYLAEDILNRLGLSIVYLYRGTLGLQGLFSAIGALSLLLYHVTIVITLYVFSKRYMDWRKFMVLYVVYLVLVTNSVTLSSGEARYVAPVNGEKLAVLWLWLNPYNGFRAGDYVSFNSHVEKYYEYTYPIAKEMTKWLKERGYSVIGLVYSVDRDNLYEYVPWLFAIHESNLKYVWVIVEPGNYSDYVRGWASYPPGYPLNGIIQRAYKLTPNYLNEKVEGISDLLNVTILNECPINYLTVNGKPVIYVIGNKLPSFEKVIVMRLPNNATILNDFYRGVVVRGTPIT</sequence>
<dbReference type="OrthoDB" id="382296at2157"/>
<keyword evidence="1" id="KW-0472">Membrane</keyword>
<dbReference type="Proteomes" id="UP000060778">
    <property type="component" value="Chromosome"/>
</dbReference>
<reference evidence="2 3" key="1">
    <citation type="submission" date="2013-11" db="EMBL/GenBank/DDBJ databases">
        <title>Comparative genomics of Ignicoccus.</title>
        <authorList>
            <person name="Podar M."/>
        </authorList>
    </citation>
    <scope>NUCLEOTIDE SEQUENCE [LARGE SCALE GENOMIC DNA]</scope>
    <source>
        <strain evidence="2 3">DSM 13165</strain>
    </source>
</reference>
<feature type="transmembrane region" description="Helical" evidence="1">
    <location>
        <begin position="152"/>
        <end position="176"/>
    </location>
</feature>
<organism evidence="2 3">
    <name type="scientific">Ignicoccus islandicus DSM 13165</name>
    <dbReference type="NCBI Taxonomy" id="940295"/>
    <lineage>
        <taxon>Archaea</taxon>
        <taxon>Thermoproteota</taxon>
        <taxon>Thermoprotei</taxon>
        <taxon>Desulfurococcales</taxon>
        <taxon>Desulfurococcaceae</taxon>
        <taxon>Ignicoccus</taxon>
    </lineage>
</organism>